<accession>A0A5N5SLG6</accession>
<reference evidence="1 2" key="1">
    <citation type="journal article" date="2019" name="PLoS Biol.">
        <title>Sex chromosomes control vertical transmission of feminizing Wolbachia symbionts in an isopod.</title>
        <authorList>
            <person name="Becking T."/>
            <person name="Chebbi M.A."/>
            <person name="Giraud I."/>
            <person name="Moumen B."/>
            <person name="Laverre T."/>
            <person name="Caubet Y."/>
            <person name="Peccoud J."/>
            <person name="Gilbert C."/>
            <person name="Cordaux R."/>
        </authorList>
    </citation>
    <scope>NUCLEOTIDE SEQUENCE [LARGE SCALE GENOMIC DNA]</scope>
    <source>
        <strain evidence="1">ANa2</strain>
        <tissue evidence="1">Whole body excluding digestive tract and cuticle</tissue>
    </source>
</reference>
<keyword evidence="2" id="KW-1185">Reference proteome</keyword>
<dbReference type="InterPro" id="IPR029044">
    <property type="entry name" value="Nucleotide-diphossugar_trans"/>
</dbReference>
<dbReference type="OrthoDB" id="444255at2759"/>
<proteinExistence type="predicted"/>
<evidence type="ECO:0000313" key="2">
    <source>
        <dbReference type="Proteomes" id="UP000326759"/>
    </source>
</evidence>
<name>A0A5N5SLG6_9CRUS</name>
<organism evidence="1 2">
    <name type="scientific">Armadillidium nasatum</name>
    <dbReference type="NCBI Taxonomy" id="96803"/>
    <lineage>
        <taxon>Eukaryota</taxon>
        <taxon>Metazoa</taxon>
        <taxon>Ecdysozoa</taxon>
        <taxon>Arthropoda</taxon>
        <taxon>Crustacea</taxon>
        <taxon>Multicrustacea</taxon>
        <taxon>Malacostraca</taxon>
        <taxon>Eumalacostraca</taxon>
        <taxon>Peracarida</taxon>
        <taxon>Isopoda</taxon>
        <taxon>Oniscidea</taxon>
        <taxon>Crinocheta</taxon>
        <taxon>Armadillidiidae</taxon>
        <taxon>Armadillidium</taxon>
    </lineage>
</organism>
<dbReference type="AlphaFoldDB" id="A0A5N5SLG6"/>
<sequence length="317" mass="36754">MVKDNLQESNSAEYNSEDLKFRFNTNILDYGVVKPEFNLSSHRISPSTTDLNHLVTILVDVCGSGEVRNRPEGKVKLISQIRKQWKTMKILLATNQSGAGNRPLQGFHDGDNVTETILRSIETPFTLILHEPLAVTPDLNITRLLNTIEEVKVVGVIGFAERGKDGGWDYTCSQLKLQGSHFNIINGYEYSKEACFFCDVTSNSFLVDTHLFKEVLPDFNLSFEMRKLDWFMRLQKLNVWTMTCPDVMIHTSNNVTDRKEFLINRKDFIKSYNDKECYPEYEEHKTQFKELAQKYNLTSITIQNKYKIKFIYDDEPF</sequence>
<comment type="caution">
    <text evidence="1">The sequence shown here is derived from an EMBL/GenBank/DDBJ whole genome shotgun (WGS) entry which is preliminary data.</text>
</comment>
<dbReference type="Gene3D" id="3.90.550.10">
    <property type="entry name" value="Spore Coat Polysaccharide Biosynthesis Protein SpsA, Chain A"/>
    <property type="match status" value="1"/>
</dbReference>
<protein>
    <submittedName>
        <fullName evidence="1">Uncharacterized protein</fullName>
    </submittedName>
</protein>
<dbReference type="EMBL" id="SEYY01023688">
    <property type="protein sequence ID" value="KAB7494682.1"/>
    <property type="molecule type" value="Genomic_DNA"/>
</dbReference>
<gene>
    <name evidence="1" type="ORF">Anas_08429</name>
</gene>
<dbReference type="Proteomes" id="UP000326759">
    <property type="component" value="Unassembled WGS sequence"/>
</dbReference>
<evidence type="ECO:0000313" key="1">
    <source>
        <dbReference type="EMBL" id="KAB7494682.1"/>
    </source>
</evidence>